<sequence>MLDKLKFRNKIEIKDYPTAWLPSLQLYDPYLPQFPIIYIHKVIDGKRVYGAPVYFNITDIDKDKGSLEFCFLSNVDLSLDSKLRQTIQEELEERIGLKDKVDLETLQKACQGNAKFEAFIKEIWK</sequence>
<evidence type="ECO:0000313" key="1">
    <source>
        <dbReference type="EMBL" id="GAG34073.1"/>
    </source>
</evidence>
<accession>X0XBP0</accession>
<proteinExistence type="predicted"/>
<feature type="non-terminal residue" evidence="1">
    <location>
        <position position="125"/>
    </location>
</feature>
<comment type="caution">
    <text evidence="1">The sequence shown here is derived from an EMBL/GenBank/DDBJ whole genome shotgun (WGS) entry which is preliminary data.</text>
</comment>
<name>X0XBP0_9ZZZZ</name>
<protein>
    <submittedName>
        <fullName evidence="1">Uncharacterized protein</fullName>
    </submittedName>
</protein>
<dbReference type="AlphaFoldDB" id="X0XBP0"/>
<reference evidence="1" key="1">
    <citation type="journal article" date="2014" name="Front. Microbiol.">
        <title>High frequency of phylogenetically diverse reductive dehalogenase-homologous genes in deep subseafloor sedimentary metagenomes.</title>
        <authorList>
            <person name="Kawai M."/>
            <person name="Futagami T."/>
            <person name="Toyoda A."/>
            <person name="Takaki Y."/>
            <person name="Nishi S."/>
            <person name="Hori S."/>
            <person name="Arai W."/>
            <person name="Tsubouchi T."/>
            <person name="Morono Y."/>
            <person name="Uchiyama I."/>
            <person name="Ito T."/>
            <person name="Fujiyama A."/>
            <person name="Inagaki F."/>
            <person name="Takami H."/>
        </authorList>
    </citation>
    <scope>NUCLEOTIDE SEQUENCE</scope>
    <source>
        <strain evidence="1">Expedition CK06-06</strain>
    </source>
</reference>
<organism evidence="1">
    <name type="scientific">marine sediment metagenome</name>
    <dbReference type="NCBI Taxonomy" id="412755"/>
    <lineage>
        <taxon>unclassified sequences</taxon>
        <taxon>metagenomes</taxon>
        <taxon>ecological metagenomes</taxon>
    </lineage>
</organism>
<dbReference type="EMBL" id="BARS01049537">
    <property type="protein sequence ID" value="GAG34073.1"/>
    <property type="molecule type" value="Genomic_DNA"/>
</dbReference>
<gene>
    <name evidence="1" type="ORF">S01H1_74085</name>
</gene>